<accession>A0A1J1HQ37</accession>
<evidence type="ECO:0000313" key="2">
    <source>
        <dbReference type="Proteomes" id="UP000183832"/>
    </source>
</evidence>
<protein>
    <submittedName>
        <fullName evidence="1">CLUMA_CG003290, isoform A</fullName>
    </submittedName>
</protein>
<keyword evidence="2" id="KW-1185">Reference proteome</keyword>
<reference evidence="1 2" key="1">
    <citation type="submission" date="2015-04" db="EMBL/GenBank/DDBJ databases">
        <authorList>
            <person name="Syromyatnikov M.Y."/>
            <person name="Popov V.N."/>
        </authorList>
    </citation>
    <scope>NUCLEOTIDE SEQUENCE [LARGE SCALE GENOMIC DNA]</scope>
</reference>
<evidence type="ECO:0000313" key="1">
    <source>
        <dbReference type="EMBL" id="CRK89500.1"/>
    </source>
</evidence>
<sequence length="89" mass="10315">MDVTENNPFGPICACNVCHDRKTLPYCQVTKSRKKKCSKRRRLVSTPICYNAAYRPLFIRHWAPGIPCEYCLRIGCTGKLRDFDPCILY</sequence>
<organism evidence="1 2">
    <name type="scientific">Clunio marinus</name>
    <dbReference type="NCBI Taxonomy" id="568069"/>
    <lineage>
        <taxon>Eukaryota</taxon>
        <taxon>Metazoa</taxon>
        <taxon>Ecdysozoa</taxon>
        <taxon>Arthropoda</taxon>
        <taxon>Hexapoda</taxon>
        <taxon>Insecta</taxon>
        <taxon>Pterygota</taxon>
        <taxon>Neoptera</taxon>
        <taxon>Endopterygota</taxon>
        <taxon>Diptera</taxon>
        <taxon>Nematocera</taxon>
        <taxon>Chironomoidea</taxon>
        <taxon>Chironomidae</taxon>
        <taxon>Clunio</taxon>
    </lineage>
</organism>
<dbReference type="EMBL" id="CVRI01000013">
    <property type="protein sequence ID" value="CRK89500.1"/>
    <property type="molecule type" value="Genomic_DNA"/>
</dbReference>
<dbReference type="AlphaFoldDB" id="A0A1J1HQ37"/>
<name>A0A1J1HQ37_9DIPT</name>
<dbReference type="Proteomes" id="UP000183832">
    <property type="component" value="Unassembled WGS sequence"/>
</dbReference>
<proteinExistence type="predicted"/>
<gene>
    <name evidence="1" type="ORF">CLUMA_CG003290</name>
</gene>